<dbReference type="InterPro" id="IPR005748">
    <property type="entry name" value="DNA_mismatch_repair_MutS"/>
</dbReference>
<evidence type="ECO:0000256" key="6">
    <source>
        <dbReference type="ARBA" id="ARBA00023204"/>
    </source>
</evidence>
<comment type="similarity">
    <text evidence="1 7 9">Belongs to the DNA mismatch repair MutS family.</text>
</comment>
<dbReference type="PANTHER" id="PTHR11361:SF34">
    <property type="entry name" value="DNA MISMATCH REPAIR PROTEIN MSH1, MITOCHONDRIAL"/>
    <property type="match status" value="1"/>
</dbReference>
<evidence type="ECO:0000256" key="4">
    <source>
        <dbReference type="ARBA" id="ARBA00022840"/>
    </source>
</evidence>
<dbReference type="InterPro" id="IPR027417">
    <property type="entry name" value="P-loop_NTPase"/>
</dbReference>
<reference evidence="11 12" key="1">
    <citation type="submission" date="2013-11" db="EMBL/GenBank/DDBJ databases">
        <title>Genome sequencing of Streptococcus mitis strains.</title>
        <authorList>
            <person name="Ikryannikova L.N."/>
            <person name="Ilina E.N."/>
            <person name="Kostryukova E.S."/>
            <person name="Karpova I.Y."/>
            <person name="Semashko T.A."/>
            <person name="Larin A.K."/>
            <person name="Ischenko D.S."/>
            <person name="Savinova T.A."/>
            <person name="Dubovickaya V.A."/>
            <person name="Sidorenko S.V."/>
            <person name="Govorun V.M."/>
        </authorList>
    </citation>
    <scope>NUCLEOTIDE SEQUENCE [LARGE SCALE GENOMIC DNA]</scope>
    <source>
        <strain evidence="11 12">21/39</strain>
    </source>
</reference>
<dbReference type="InterPro" id="IPR007695">
    <property type="entry name" value="DNA_mismatch_repair_MutS-lik_N"/>
</dbReference>
<sequence>MLSRLIFDKERRKMVTEKLSPGMQQYVDIKKQYPDAFLLFRMGDFYELFYEDAVNAAQILEISLTSRNKNADNPIPMAGVPYHSAQQYIDVLIEQGYKVAIAEQMEDPKQAVGVVKREVVQVITPGTVVDSSKPDSQNNFLVAIDREGNQFGLAYMDLVTGDFYVTGLLDFTLVCGEIRNLKAREVVLGYDLSAEEEQILSHQMNLVLSYEKEGFEDLHLLDSRLAAVEQAASSKLLQYVHRTQMRELNHLKPVIRYEIKDFLQMDYATKASLDLVENARSGKKQGSLFWLLDETKTAMGMRLLRSWIHRPLIDKERIVQRQEVVQVFLDHFFERSDLTDSLKGVYDIERLASRVSFGKTNPKDLLQLATTLSSVPRIRAILEGMEQPALAYLIAQLDGIPELESLISAAIAPEAPHVITEGGIIRTGFDETLDKYRRVLREGTSWIAEIEAKERENSGISTLKIDYNKKDGYYFHVTNSQLGNVPAHFFRKATLKNSERFGTEELARIEGDMLEAREKSANLEYEIFMRIREEVSKYIQRLQALAQGIATVDVLQSLAVVAETQHLIRPEFGDDSRIDIQKGRHAVVEKVMGAQTYIPNTIQMAEDTSIQLITGPNMSGKSTYMRQLAMTAVMAQMGSYVPAESAYLPIFDAIFTRIGAADDLVSGQSTFMVEMMEANNAISHATKNSLILFDELGRGTATYDGMALAQSIIEYIHERIGAKTLFATHYHELTSLESSLQHLVNVHVATLEQDGQVTFLHKIEPGPADKSYGIHVAKIAGLPADLLARADKILTQLENQGTESPAPMRQTSAVTEQISLFDTAEENPILAELAKLDIYNMTPMQAMNVLVELKQKL</sequence>
<dbReference type="Gene3D" id="1.10.1420.10">
    <property type="match status" value="2"/>
</dbReference>
<accession>V8I598</accession>
<dbReference type="Gene3D" id="3.40.1170.10">
    <property type="entry name" value="DNA repair protein MutS, domain I"/>
    <property type="match status" value="1"/>
</dbReference>
<feature type="binding site" evidence="7">
    <location>
        <begin position="615"/>
        <end position="622"/>
    </location>
    <ligand>
        <name>ATP</name>
        <dbReference type="ChEBI" id="CHEBI:30616"/>
    </ligand>
</feature>
<dbReference type="SMART" id="SM00534">
    <property type="entry name" value="MUTSac"/>
    <property type="match status" value="1"/>
</dbReference>
<dbReference type="SUPFAM" id="SSF52540">
    <property type="entry name" value="P-loop containing nucleoside triphosphate hydrolases"/>
    <property type="match status" value="1"/>
</dbReference>
<evidence type="ECO:0000313" key="11">
    <source>
        <dbReference type="EMBL" id="ETD96180.1"/>
    </source>
</evidence>
<dbReference type="InterPro" id="IPR016151">
    <property type="entry name" value="DNA_mismatch_repair_MutS_N"/>
</dbReference>
<dbReference type="Proteomes" id="UP000018717">
    <property type="component" value="Unassembled WGS sequence"/>
</dbReference>
<keyword evidence="4 7" id="KW-0067">ATP-binding</keyword>
<dbReference type="Pfam" id="PF05192">
    <property type="entry name" value="MutS_III"/>
    <property type="match status" value="1"/>
</dbReference>
<dbReference type="InterPro" id="IPR036187">
    <property type="entry name" value="DNA_mismatch_repair_MutS_sf"/>
</dbReference>
<evidence type="ECO:0000256" key="9">
    <source>
        <dbReference type="RuleBase" id="RU003756"/>
    </source>
</evidence>
<dbReference type="EMBL" id="AYRR01000006">
    <property type="protein sequence ID" value="ETD96180.1"/>
    <property type="molecule type" value="Genomic_DNA"/>
</dbReference>
<organism evidence="11 12">
    <name type="scientific">Streptococcus mitis 21/39</name>
    <dbReference type="NCBI Taxonomy" id="1415765"/>
    <lineage>
        <taxon>Bacteria</taxon>
        <taxon>Bacillati</taxon>
        <taxon>Bacillota</taxon>
        <taxon>Bacilli</taxon>
        <taxon>Lactobacillales</taxon>
        <taxon>Streptococcaceae</taxon>
        <taxon>Streptococcus</taxon>
        <taxon>Streptococcus mitis group</taxon>
    </lineage>
</organism>
<dbReference type="Gene3D" id="3.30.420.110">
    <property type="entry name" value="MutS, connector domain"/>
    <property type="match status" value="1"/>
</dbReference>
<dbReference type="GO" id="GO:0003684">
    <property type="term" value="F:damaged DNA binding"/>
    <property type="evidence" value="ECO:0007669"/>
    <property type="project" value="UniProtKB-UniRule"/>
</dbReference>
<dbReference type="CDD" id="cd03284">
    <property type="entry name" value="ABC_MutS1"/>
    <property type="match status" value="1"/>
</dbReference>
<dbReference type="InterPro" id="IPR000432">
    <property type="entry name" value="DNA_mismatch_repair_MutS_C"/>
</dbReference>
<evidence type="ECO:0000256" key="8">
    <source>
        <dbReference type="NCBIfam" id="TIGR01070"/>
    </source>
</evidence>
<comment type="caution">
    <text evidence="11">The sequence shown here is derived from an EMBL/GenBank/DDBJ whole genome shotgun (WGS) entry which is preliminary data.</text>
</comment>
<dbReference type="PANTHER" id="PTHR11361">
    <property type="entry name" value="DNA MISMATCH REPAIR PROTEIN MUTS FAMILY MEMBER"/>
    <property type="match status" value="1"/>
</dbReference>
<dbReference type="Gene3D" id="3.40.50.300">
    <property type="entry name" value="P-loop containing nucleotide triphosphate hydrolases"/>
    <property type="match status" value="1"/>
</dbReference>
<dbReference type="NCBIfam" id="NF003810">
    <property type="entry name" value="PRK05399.1"/>
    <property type="match status" value="1"/>
</dbReference>
<evidence type="ECO:0000259" key="10">
    <source>
        <dbReference type="PROSITE" id="PS00486"/>
    </source>
</evidence>
<dbReference type="InterPro" id="IPR017261">
    <property type="entry name" value="DNA_mismatch_repair_MutS/MSH"/>
</dbReference>
<comment type="function">
    <text evidence="7">This protein is involved in the repair of mismatches in DNA. It is possible that it carries out the mismatch recognition step. This protein has a weak ATPase activity.</text>
</comment>
<evidence type="ECO:0000256" key="7">
    <source>
        <dbReference type="HAMAP-Rule" id="MF_00096"/>
    </source>
</evidence>
<evidence type="ECO:0000313" key="12">
    <source>
        <dbReference type="Proteomes" id="UP000018717"/>
    </source>
</evidence>
<name>V8I598_STRMT</name>
<dbReference type="PROSITE" id="PS00486">
    <property type="entry name" value="DNA_MISMATCH_REPAIR_2"/>
    <property type="match status" value="1"/>
</dbReference>
<evidence type="ECO:0000256" key="3">
    <source>
        <dbReference type="ARBA" id="ARBA00022763"/>
    </source>
</evidence>
<dbReference type="GO" id="GO:0140664">
    <property type="term" value="F:ATP-dependent DNA damage sensor activity"/>
    <property type="evidence" value="ECO:0007669"/>
    <property type="project" value="InterPro"/>
</dbReference>
<dbReference type="FunFam" id="3.40.50.300:FF:000896">
    <property type="entry name" value="DNA mismatch repair protein MutS"/>
    <property type="match status" value="1"/>
</dbReference>
<dbReference type="GO" id="GO:0005524">
    <property type="term" value="F:ATP binding"/>
    <property type="evidence" value="ECO:0007669"/>
    <property type="project" value="UniProtKB-UniRule"/>
</dbReference>
<keyword evidence="2 7" id="KW-0547">Nucleotide-binding</keyword>
<dbReference type="Pfam" id="PF00488">
    <property type="entry name" value="MutS_V"/>
    <property type="match status" value="1"/>
</dbReference>
<dbReference type="InterPro" id="IPR007860">
    <property type="entry name" value="DNA_mmatch_repair_MutS_con_dom"/>
</dbReference>
<dbReference type="Pfam" id="PF05188">
    <property type="entry name" value="MutS_II"/>
    <property type="match status" value="1"/>
</dbReference>
<keyword evidence="5 7" id="KW-0238">DNA-binding</keyword>
<dbReference type="PIRSF" id="PIRSF037677">
    <property type="entry name" value="DNA_mis_repair_Msh6"/>
    <property type="match status" value="1"/>
</dbReference>
<dbReference type="InterPro" id="IPR007696">
    <property type="entry name" value="DNA_mismatch_repair_MutS_core"/>
</dbReference>
<dbReference type="InterPro" id="IPR036678">
    <property type="entry name" value="MutS_con_dom_sf"/>
</dbReference>
<evidence type="ECO:0000256" key="1">
    <source>
        <dbReference type="ARBA" id="ARBA00006271"/>
    </source>
</evidence>
<evidence type="ECO:0000256" key="5">
    <source>
        <dbReference type="ARBA" id="ARBA00023125"/>
    </source>
</evidence>
<dbReference type="HAMAP" id="MF_00096">
    <property type="entry name" value="MutS"/>
    <property type="match status" value="1"/>
</dbReference>
<dbReference type="AlphaFoldDB" id="V8I598"/>
<proteinExistence type="inferred from homology"/>
<dbReference type="FunFam" id="3.40.1170.10:FF:000001">
    <property type="entry name" value="DNA mismatch repair protein MutS"/>
    <property type="match status" value="1"/>
</dbReference>
<dbReference type="GO" id="GO:0005829">
    <property type="term" value="C:cytosol"/>
    <property type="evidence" value="ECO:0007669"/>
    <property type="project" value="TreeGrafter"/>
</dbReference>
<dbReference type="SMART" id="SM00533">
    <property type="entry name" value="MUTSd"/>
    <property type="match status" value="1"/>
</dbReference>
<dbReference type="NCBIfam" id="TIGR01070">
    <property type="entry name" value="mutS1"/>
    <property type="match status" value="1"/>
</dbReference>
<dbReference type="SUPFAM" id="SSF53150">
    <property type="entry name" value="DNA repair protein MutS, domain II"/>
    <property type="match status" value="1"/>
</dbReference>
<dbReference type="SUPFAM" id="SSF55271">
    <property type="entry name" value="DNA repair protein MutS, domain I"/>
    <property type="match status" value="1"/>
</dbReference>
<dbReference type="SUPFAM" id="SSF48334">
    <property type="entry name" value="DNA repair protein MutS, domain III"/>
    <property type="match status" value="1"/>
</dbReference>
<keyword evidence="6 7" id="KW-0234">DNA repair</keyword>
<protein>
    <recommendedName>
        <fullName evidence="7 8">DNA mismatch repair protein MutS</fullName>
    </recommendedName>
</protein>
<dbReference type="GO" id="GO:0030983">
    <property type="term" value="F:mismatched DNA binding"/>
    <property type="evidence" value="ECO:0007669"/>
    <property type="project" value="InterPro"/>
</dbReference>
<keyword evidence="3 7" id="KW-0227">DNA damage</keyword>
<dbReference type="PATRIC" id="fig|1415765.3.peg.1042"/>
<feature type="domain" description="DNA mismatch repair proteins mutS family" evidence="10">
    <location>
        <begin position="689"/>
        <end position="705"/>
    </location>
</feature>
<dbReference type="FunFam" id="1.10.1420.10:FF:000018">
    <property type="entry name" value="DNA mismatch repair protein MutS"/>
    <property type="match status" value="1"/>
</dbReference>
<dbReference type="InterPro" id="IPR007861">
    <property type="entry name" value="DNA_mismatch_repair_MutS_clamp"/>
</dbReference>
<dbReference type="Pfam" id="PF01624">
    <property type="entry name" value="MutS_I"/>
    <property type="match status" value="1"/>
</dbReference>
<evidence type="ECO:0000256" key="2">
    <source>
        <dbReference type="ARBA" id="ARBA00022741"/>
    </source>
</evidence>
<dbReference type="GO" id="GO:0006298">
    <property type="term" value="P:mismatch repair"/>
    <property type="evidence" value="ECO:0007669"/>
    <property type="project" value="UniProtKB-UniRule"/>
</dbReference>
<dbReference type="InterPro" id="IPR045076">
    <property type="entry name" value="MutS"/>
</dbReference>
<gene>
    <name evidence="7" type="primary">mutS</name>
    <name evidence="11" type="ORF">U757_05410</name>
</gene>
<dbReference type="Pfam" id="PF05190">
    <property type="entry name" value="MutS_IV"/>
    <property type="match status" value="1"/>
</dbReference>